<accession>A0A4Y2H5V4</accession>
<dbReference type="InterPro" id="IPR036397">
    <property type="entry name" value="RNaseH_sf"/>
</dbReference>
<proteinExistence type="predicted"/>
<dbReference type="PANTHER" id="PTHR47326">
    <property type="entry name" value="TRANSPOSABLE ELEMENT TC3 TRANSPOSASE-LIKE PROTEIN"/>
    <property type="match status" value="1"/>
</dbReference>
<keyword evidence="2" id="KW-1185">Reference proteome</keyword>
<sequence>MWTVQQNAQFVLRYTEFKSIVEVQRKWGRISRTTTHFKEDVERIGQSCVKSPKRSIARRSLALGIPKTTIQNVLHKRLRLHANKIQLRHDIKPEDKPKRVEFATFILLKIDDEESFLNRILFRDEATFHFNGCVNHYNCRIWGSQQPIETHQYFRGSPKVNVWCGLLFDRVVGPSFFTGPSITGNIFQDLLETYVFPQIDDLEAVTGNNIVFMQKGAPPHFSLSLYEALHERFPNTWIGCPNGPILWPARDPDLTPLDFFL</sequence>
<name>A0A4Y2H5V4_ARAVE</name>
<dbReference type="PANTHER" id="PTHR47326:SF1">
    <property type="entry name" value="HTH PSQ-TYPE DOMAIN-CONTAINING PROTEIN"/>
    <property type="match status" value="1"/>
</dbReference>
<dbReference type="EMBL" id="BGPR01001768">
    <property type="protein sequence ID" value="GBM61490.1"/>
    <property type="molecule type" value="Genomic_DNA"/>
</dbReference>
<dbReference type="AlphaFoldDB" id="A0A4Y2H5V4"/>
<protein>
    <recommendedName>
        <fullName evidence="3">Transposable element Tc3 transposase</fullName>
    </recommendedName>
</protein>
<organism evidence="1 2">
    <name type="scientific">Araneus ventricosus</name>
    <name type="common">Orbweaver spider</name>
    <name type="synonym">Epeira ventricosa</name>
    <dbReference type="NCBI Taxonomy" id="182803"/>
    <lineage>
        <taxon>Eukaryota</taxon>
        <taxon>Metazoa</taxon>
        <taxon>Ecdysozoa</taxon>
        <taxon>Arthropoda</taxon>
        <taxon>Chelicerata</taxon>
        <taxon>Arachnida</taxon>
        <taxon>Araneae</taxon>
        <taxon>Araneomorphae</taxon>
        <taxon>Entelegynae</taxon>
        <taxon>Araneoidea</taxon>
        <taxon>Araneidae</taxon>
        <taxon>Araneus</taxon>
    </lineage>
</organism>
<dbReference type="OrthoDB" id="9986793at2759"/>
<evidence type="ECO:0000313" key="1">
    <source>
        <dbReference type="EMBL" id="GBM61490.1"/>
    </source>
</evidence>
<gene>
    <name evidence="1" type="ORF">AVEN_163881_1</name>
</gene>
<dbReference type="GO" id="GO:0003676">
    <property type="term" value="F:nucleic acid binding"/>
    <property type="evidence" value="ECO:0007669"/>
    <property type="project" value="InterPro"/>
</dbReference>
<reference evidence="1 2" key="1">
    <citation type="journal article" date="2019" name="Sci. Rep.">
        <title>Orb-weaving spider Araneus ventricosus genome elucidates the spidroin gene catalogue.</title>
        <authorList>
            <person name="Kono N."/>
            <person name="Nakamura H."/>
            <person name="Ohtoshi R."/>
            <person name="Moran D.A.P."/>
            <person name="Shinohara A."/>
            <person name="Yoshida Y."/>
            <person name="Fujiwara M."/>
            <person name="Mori M."/>
            <person name="Tomita M."/>
            <person name="Arakawa K."/>
        </authorList>
    </citation>
    <scope>NUCLEOTIDE SEQUENCE [LARGE SCALE GENOMIC DNA]</scope>
</reference>
<comment type="caution">
    <text evidence="1">The sequence shown here is derived from an EMBL/GenBank/DDBJ whole genome shotgun (WGS) entry which is preliminary data.</text>
</comment>
<evidence type="ECO:0008006" key="3">
    <source>
        <dbReference type="Google" id="ProtNLM"/>
    </source>
</evidence>
<dbReference type="Proteomes" id="UP000499080">
    <property type="component" value="Unassembled WGS sequence"/>
</dbReference>
<evidence type="ECO:0000313" key="2">
    <source>
        <dbReference type="Proteomes" id="UP000499080"/>
    </source>
</evidence>
<dbReference type="Gene3D" id="3.30.420.10">
    <property type="entry name" value="Ribonuclease H-like superfamily/Ribonuclease H"/>
    <property type="match status" value="1"/>
</dbReference>